<evidence type="ECO:0000313" key="2">
    <source>
        <dbReference type="Proteomes" id="UP000749559"/>
    </source>
</evidence>
<dbReference type="EMBL" id="CAIIXF020000002">
    <property type="protein sequence ID" value="CAH1776466.1"/>
    <property type="molecule type" value="Genomic_DNA"/>
</dbReference>
<accession>A0A8J1TF72</accession>
<keyword evidence="2" id="KW-1185">Reference proteome</keyword>
<protein>
    <submittedName>
        <fullName evidence="1">Uncharacterized protein</fullName>
    </submittedName>
</protein>
<dbReference type="AlphaFoldDB" id="A0A8J1TF72"/>
<comment type="caution">
    <text evidence="1">The sequence shown here is derived from an EMBL/GenBank/DDBJ whole genome shotgun (WGS) entry which is preliminary data.</text>
</comment>
<feature type="non-terminal residue" evidence="1">
    <location>
        <position position="1"/>
    </location>
</feature>
<evidence type="ECO:0000313" key="1">
    <source>
        <dbReference type="EMBL" id="CAH1776466.1"/>
    </source>
</evidence>
<organism evidence="1 2">
    <name type="scientific">Owenia fusiformis</name>
    <name type="common">Polychaete worm</name>
    <dbReference type="NCBI Taxonomy" id="6347"/>
    <lineage>
        <taxon>Eukaryota</taxon>
        <taxon>Metazoa</taxon>
        <taxon>Spiralia</taxon>
        <taxon>Lophotrochozoa</taxon>
        <taxon>Annelida</taxon>
        <taxon>Polychaeta</taxon>
        <taxon>Sedentaria</taxon>
        <taxon>Canalipalpata</taxon>
        <taxon>Sabellida</taxon>
        <taxon>Oweniida</taxon>
        <taxon>Oweniidae</taxon>
        <taxon>Owenia</taxon>
    </lineage>
</organism>
<reference evidence="1" key="1">
    <citation type="submission" date="2022-03" db="EMBL/GenBank/DDBJ databases">
        <authorList>
            <person name="Martin C."/>
        </authorList>
    </citation>
    <scope>NUCLEOTIDE SEQUENCE</scope>
</reference>
<gene>
    <name evidence="1" type="ORF">OFUS_LOCUS3640</name>
</gene>
<name>A0A8J1TF72_OWEFU</name>
<proteinExistence type="predicted"/>
<feature type="non-terminal residue" evidence="1">
    <location>
        <position position="175"/>
    </location>
</feature>
<sequence>VVAHNDLVAYMNISHNLTIVSDSCYTIETGNSFTLVPRNCDDEFFYVCRIEKGYYDDIWSLGITDWAAGTKGKCSAPNAKPVAVGKERYGPYTVSPLHYPNLYVNLHIGPGQSSGSLLLRNTAQTVVYFYSPPIGLTNTGCRQMTLEVVDTVYNTAAYLEYSSTANGLVSTKYYE</sequence>
<dbReference type="Proteomes" id="UP000749559">
    <property type="component" value="Unassembled WGS sequence"/>
</dbReference>